<evidence type="ECO:0000259" key="1">
    <source>
        <dbReference type="Pfam" id="PF06439"/>
    </source>
</evidence>
<name>A0A3E1NNN3_9BACT</name>
<evidence type="ECO:0000313" key="3">
    <source>
        <dbReference type="Proteomes" id="UP000261284"/>
    </source>
</evidence>
<feature type="domain" description="3-keto-alpha-glucoside-1,2-lyase/3-keto-2-hydroxy-glucal hydratase" evidence="1">
    <location>
        <begin position="28"/>
        <end position="210"/>
    </location>
</feature>
<reference evidence="2 3" key="1">
    <citation type="submission" date="2018-08" db="EMBL/GenBank/DDBJ databases">
        <title>Chitinophagaceae sp. K23C18032701, a novel bacterium isolated from forest soil.</title>
        <authorList>
            <person name="Wang C."/>
        </authorList>
    </citation>
    <scope>NUCLEOTIDE SEQUENCE [LARGE SCALE GENOMIC DNA]</scope>
    <source>
        <strain evidence="2 3">K23C18032701</strain>
    </source>
</reference>
<dbReference type="AlphaFoldDB" id="A0A3E1NNN3"/>
<comment type="caution">
    <text evidence="2">The sequence shown here is derived from an EMBL/GenBank/DDBJ whole genome shotgun (WGS) entry which is preliminary data.</text>
</comment>
<dbReference type="Proteomes" id="UP000261284">
    <property type="component" value="Unassembled WGS sequence"/>
</dbReference>
<dbReference type="EMBL" id="QTJU01000001">
    <property type="protein sequence ID" value="RFM29539.1"/>
    <property type="molecule type" value="Genomic_DNA"/>
</dbReference>
<gene>
    <name evidence="2" type="ORF">DXN05_00705</name>
</gene>
<dbReference type="GO" id="GO:0016787">
    <property type="term" value="F:hydrolase activity"/>
    <property type="evidence" value="ECO:0007669"/>
    <property type="project" value="InterPro"/>
</dbReference>
<accession>A0A3E1NNN3</accession>
<proteinExistence type="predicted"/>
<sequence>MKNFRLTGITAAVLLFACTGFKQLPSHDWIPLFDGKSLNNWKVGDNAATFSVQNGAIVAHGNTAHLFYDGPVENHNFKNFEFKARVMTMPGSNSGIYFHTAYQENGWPAKGYEVQVNNSHTDWRRTGSLYAVQDVKEVYVKDSVWFTESILVRDKHVVIKINDKTVVDYTEPENVSRPDDMKGRIISNGTFALQGHDPKSIVYFKDIYVKPLAD</sequence>
<protein>
    <submittedName>
        <fullName evidence="2">DUF1080 domain-containing protein</fullName>
    </submittedName>
</protein>
<dbReference type="InterPro" id="IPR010496">
    <property type="entry name" value="AL/BT2_dom"/>
</dbReference>
<dbReference type="RefSeq" id="WP_116845297.1">
    <property type="nucleotide sequence ID" value="NZ_QTJU01000001.1"/>
</dbReference>
<dbReference type="OrthoDB" id="949239at2"/>
<keyword evidence="3" id="KW-1185">Reference proteome</keyword>
<organism evidence="2 3">
    <name type="scientific">Deminuibacter soli</name>
    <dbReference type="NCBI Taxonomy" id="2291815"/>
    <lineage>
        <taxon>Bacteria</taxon>
        <taxon>Pseudomonadati</taxon>
        <taxon>Bacteroidota</taxon>
        <taxon>Chitinophagia</taxon>
        <taxon>Chitinophagales</taxon>
        <taxon>Chitinophagaceae</taxon>
        <taxon>Deminuibacter</taxon>
    </lineage>
</organism>
<dbReference type="Pfam" id="PF06439">
    <property type="entry name" value="3keto-disac_hyd"/>
    <property type="match status" value="1"/>
</dbReference>
<dbReference type="Gene3D" id="2.60.120.560">
    <property type="entry name" value="Exo-inulinase, domain 1"/>
    <property type="match status" value="1"/>
</dbReference>
<dbReference type="PROSITE" id="PS51257">
    <property type="entry name" value="PROKAR_LIPOPROTEIN"/>
    <property type="match status" value="1"/>
</dbReference>
<evidence type="ECO:0000313" key="2">
    <source>
        <dbReference type="EMBL" id="RFM29539.1"/>
    </source>
</evidence>